<dbReference type="Ensembl" id="ENSMMDT00005007993.1">
    <property type="protein sequence ID" value="ENSMMDP00005007759.1"/>
    <property type="gene ID" value="ENSMMDG00005004274.1"/>
</dbReference>
<dbReference type="InParanoid" id="A0A667X570"/>
<protein>
    <submittedName>
        <fullName evidence="3">Uncharacterized protein</fullName>
    </submittedName>
</protein>
<dbReference type="AlphaFoldDB" id="A0A667X570"/>
<dbReference type="GO" id="GO:0000978">
    <property type="term" value="F:RNA polymerase II cis-regulatory region sequence-specific DNA binding"/>
    <property type="evidence" value="ECO:0007669"/>
    <property type="project" value="TreeGrafter"/>
</dbReference>
<dbReference type="PANTHER" id="PTHR23351:SF10">
    <property type="entry name" value="JUN DIMERIZATION PROTEIN 2"/>
    <property type="match status" value="1"/>
</dbReference>
<keyword evidence="4" id="KW-1185">Reference proteome</keyword>
<name>A0A667X570_9TELE</name>
<feature type="chain" id="PRO_5025420109" evidence="2">
    <location>
        <begin position="19"/>
        <end position="85"/>
    </location>
</feature>
<keyword evidence="1" id="KW-0175">Coiled coil</keyword>
<feature type="signal peptide" evidence="2">
    <location>
        <begin position="1"/>
        <end position="18"/>
    </location>
</feature>
<dbReference type="InterPro" id="IPR000837">
    <property type="entry name" value="AP-1"/>
</dbReference>
<reference evidence="3" key="3">
    <citation type="submission" date="2025-09" db="UniProtKB">
        <authorList>
            <consortium name="Ensembl"/>
        </authorList>
    </citation>
    <scope>IDENTIFICATION</scope>
</reference>
<evidence type="ECO:0000256" key="1">
    <source>
        <dbReference type="SAM" id="Coils"/>
    </source>
</evidence>
<proteinExistence type="predicted"/>
<dbReference type="GO" id="GO:0000981">
    <property type="term" value="F:DNA-binding transcription factor activity, RNA polymerase II-specific"/>
    <property type="evidence" value="ECO:0007669"/>
    <property type="project" value="TreeGrafter"/>
</dbReference>
<sequence>MKCYLIFFFSWQLHGSGSGSGSSAECLEKVNSELKAQIEELRLERQQLMVMLNLHRPTFIVRMDSVKTPKSEANSLLEQLATEAK</sequence>
<feature type="coiled-coil region" evidence="1">
    <location>
        <begin position="24"/>
        <end position="51"/>
    </location>
</feature>
<evidence type="ECO:0000256" key="2">
    <source>
        <dbReference type="SAM" id="SignalP"/>
    </source>
</evidence>
<reference evidence="3" key="2">
    <citation type="submission" date="2025-08" db="UniProtKB">
        <authorList>
            <consortium name="Ensembl"/>
        </authorList>
    </citation>
    <scope>IDENTIFICATION</scope>
</reference>
<dbReference type="GO" id="GO:0005634">
    <property type="term" value="C:nucleus"/>
    <property type="evidence" value="ECO:0007669"/>
    <property type="project" value="TreeGrafter"/>
</dbReference>
<organism evidence="3 4">
    <name type="scientific">Myripristis murdjan</name>
    <name type="common">pinecone soldierfish</name>
    <dbReference type="NCBI Taxonomy" id="586833"/>
    <lineage>
        <taxon>Eukaryota</taxon>
        <taxon>Metazoa</taxon>
        <taxon>Chordata</taxon>
        <taxon>Craniata</taxon>
        <taxon>Vertebrata</taxon>
        <taxon>Euteleostomi</taxon>
        <taxon>Actinopterygii</taxon>
        <taxon>Neopterygii</taxon>
        <taxon>Teleostei</taxon>
        <taxon>Neoteleostei</taxon>
        <taxon>Acanthomorphata</taxon>
        <taxon>Holocentriformes</taxon>
        <taxon>Holocentridae</taxon>
        <taxon>Myripristis</taxon>
    </lineage>
</organism>
<dbReference type="Proteomes" id="UP000472263">
    <property type="component" value="Chromosome 7"/>
</dbReference>
<evidence type="ECO:0000313" key="3">
    <source>
        <dbReference type="Ensembl" id="ENSMMDP00005007759.1"/>
    </source>
</evidence>
<dbReference type="PANTHER" id="PTHR23351">
    <property type="entry name" value="FOS TRANSCRIPTION FACTOR-RELATED"/>
    <property type="match status" value="1"/>
</dbReference>
<keyword evidence="2" id="KW-0732">Signal</keyword>
<evidence type="ECO:0000313" key="4">
    <source>
        <dbReference type="Proteomes" id="UP000472263"/>
    </source>
</evidence>
<reference evidence="3" key="1">
    <citation type="submission" date="2019-06" db="EMBL/GenBank/DDBJ databases">
        <authorList>
            <consortium name="Wellcome Sanger Institute Data Sharing"/>
        </authorList>
    </citation>
    <scope>NUCLEOTIDE SEQUENCE [LARGE SCALE GENOMIC DNA]</scope>
</reference>
<accession>A0A667X570</accession>